<dbReference type="NCBIfam" id="TIGR02889">
    <property type="entry name" value="spore_YpeB"/>
    <property type="match status" value="1"/>
</dbReference>
<feature type="domain" description="Sporulation protein YpeB PepSY1 and PepSY2" evidence="2">
    <location>
        <begin position="180"/>
        <end position="371"/>
    </location>
</feature>
<dbReference type="InterPro" id="IPR025711">
    <property type="entry name" value="PepSY"/>
</dbReference>
<proteinExistence type="predicted"/>
<evidence type="ECO:0000259" key="2">
    <source>
        <dbReference type="Pfam" id="PF14620"/>
    </source>
</evidence>
<dbReference type="InterPro" id="IPR014239">
    <property type="entry name" value="YpeB_PepSY1-2"/>
</dbReference>
<name>A0A5D4T279_9BACI</name>
<accession>A0A5D4T279</accession>
<organism evidence="4 5">
    <name type="scientific">Sutcliffiella horikoshii</name>
    <dbReference type="NCBI Taxonomy" id="79883"/>
    <lineage>
        <taxon>Bacteria</taxon>
        <taxon>Bacillati</taxon>
        <taxon>Bacillota</taxon>
        <taxon>Bacilli</taxon>
        <taxon>Bacillales</taxon>
        <taxon>Bacillaceae</taxon>
        <taxon>Sutcliffiella</taxon>
    </lineage>
</organism>
<evidence type="ECO:0000259" key="3">
    <source>
        <dbReference type="Pfam" id="PF20769"/>
    </source>
</evidence>
<gene>
    <name evidence="4" type="primary">ypeB</name>
    <name evidence="4" type="ORF">FZC76_11625</name>
</gene>
<evidence type="ECO:0000259" key="1">
    <source>
        <dbReference type="Pfam" id="PF03413"/>
    </source>
</evidence>
<feature type="domain" description="PepSY" evidence="1">
    <location>
        <begin position="375"/>
        <end position="435"/>
    </location>
</feature>
<dbReference type="InterPro" id="IPR048402">
    <property type="entry name" value="YpeB_N"/>
</dbReference>
<evidence type="ECO:0000313" key="4">
    <source>
        <dbReference type="EMBL" id="TYS68374.1"/>
    </source>
</evidence>
<dbReference type="STRING" id="79883.GCA_001636495_02462"/>
<dbReference type="AlphaFoldDB" id="A0A5D4T279"/>
<dbReference type="Pfam" id="PF03413">
    <property type="entry name" value="PepSY"/>
    <property type="match status" value="1"/>
</dbReference>
<protein>
    <submittedName>
        <fullName evidence="4">Germination protein YpeB</fullName>
    </submittedName>
</protein>
<dbReference type="GO" id="GO:0009847">
    <property type="term" value="P:spore germination"/>
    <property type="evidence" value="ECO:0007669"/>
    <property type="project" value="InterPro"/>
</dbReference>
<sequence>MLRLVIIAVLAIAVAGTGYWGYQEHQDKNAVLINAENNYQRAFHDLVYHVDLLHDKIGTTLAMSSREQLSPSFAEVWRITSEAQNDVGQLPLTLLPFNKTEEFLTKTGDYTYQVAVRDLDKNPLSEEEYSTLQALYQKSDEIKQELRRVQSMVMSNNLRWMDVELALSAKDQPQDNTIIDGFKTVEKNVEGYDEADFGPTFTSMNQEDKNFSQLQGKTITEEEAKKIADKYLELEGNEKITITENGEGSKFGFYSLKIVDKNQQDTFMDIAKKGGIPIYLVQNKESKKKNISLNDATEKARNFLKQNKFDTLDLYESVEYNKLGIFTFVSNVDGVKIYPDSIKMKVSLETGEIVGFSAKDYLMSHHLREIPKPGISLEEATDRINDKVMIMEDSLAIINNDLGEEVLCYEFLGTIENDTYQIFINANDGREEKVEKLKNPELLYDL</sequence>
<dbReference type="Proteomes" id="UP000322524">
    <property type="component" value="Unassembled WGS sequence"/>
</dbReference>
<evidence type="ECO:0000313" key="5">
    <source>
        <dbReference type="Proteomes" id="UP000322524"/>
    </source>
</evidence>
<dbReference type="RefSeq" id="WP_148988341.1">
    <property type="nucleotide sequence ID" value="NZ_VTEV01000004.1"/>
</dbReference>
<dbReference type="Pfam" id="PF14620">
    <property type="entry name" value="YPEB_PepSY1-2"/>
    <property type="match status" value="1"/>
</dbReference>
<reference evidence="4 5" key="1">
    <citation type="submission" date="2019-08" db="EMBL/GenBank/DDBJ databases">
        <title>Bacillus genomes from the desert of Cuatro Cienegas, Coahuila.</title>
        <authorList>
            <person name="Olmedo-Alvarez G."/>
        </authorList>
    </citation>
    <scope>NUCLEOTIDE SEQUENCE [LARGE SCALE GENOMIC DNA]</scope>
    <source>
        <strain evidence="4 5">CH28_1T</strain>
    </source>
</reference>
<comment type="caution">
    <text evidence="4">The sequence shown here is derived from an EMBL/GenBank/DDBJ whole genome shotgun (WGS) entry which is preliminary data.</text>
</comment>
<dbReference type="OrthoDB" id="2372097at2"/>
<dbReference type="EMBL" id="VTEV01000004">
    <property type="protein sequence ID" value="TYS68374.1"/>
    <property type="molecule type" value="Genomic_DNA"/>
</dbReference>
<dbReference type="Pfam" id="PF20769">
    <property type="entry name" value="YPEB_N"/>
    <property type="match status" value="1"/>
</dbReference>
<feature type="domain" description="Sporulation protein YpeB N-terminal" evidence="3">
    <location>
        <begin position="28"/>
        <end position="162"/>
    </location>
</feature>